<evidence type="ECO:0000313" key="9">
    <source>
        <dbReference type="EMBL" id="CAF3937768.1"/>
    </source>
</evidence>
<reference evidence="5" key="1">
    <citation type="submission" date="2021-02" db="EMBL/GenBank/DDBJ databases">
        <authorList>
            <person name="Nowell W R."/>
        </authorList>
    </citation>
    <scope>NUCLEOTIDE SEQUENCE</scope>
</reference>
<feature type="region of interest" description="Disordered" evidence="1">
    <location>
        <begin position="63"/>
        <end position="90"/>
    </location>
</feature>
<feature type="compositionally biased region" description="Low complexity" evidence="1">
    <location>
        <begin position="72"/>
        <end position="84"/>
    </location>
</feature>
<evidence type="ECO:0000313" key="8">
    <source>
        <dbReference type="EMBL" id="CAF3862320.1"/>
    </source>
</evidence>
<name>A0A816QNG7_9BILA</name>
<dbReference type="AlphaFoldDB" id="A0A816QNG7"/>
<comment type="caution">
    <text evidence="5">The sequence shown here is derived from an EMBL/GenBank/DDBJ whole genome shotgun (WGS) entry which is preliminary data.</text>
</comment>
<evidence type="ECO:0000256" key="1">
    <source>
        <dbReference type="SAM" id="MobiDB-lite"/>
    </source>
</evidence>
<evidence type="ECO:0000313" key="4">
    <source>
        <dbReference type="EMBL" id="CAF2004079.1"/>
    </source>
</evidence>
<evidence type="ECO:0000313" key="10">
    <source>
        <dbReference type="EMBL" id="CAF4049352.1"/>
    </source>
</evidence>
<dbReference type="Proteomes" id="UP000676336">
    <property type="component" value="Unassembled WGS sequence"/>
</dbReference>
<dbReference type="EMBL" id="CAJNRF010001288">
    <property type="protein sequence ID" value="CAF2004079.1"/>
    <property type="molecule type" value="Genomic_DNA"/>
</dbReference>
<keyword evidence="13" id="KW-1185">Reference proteome</keyword>
<organism evidence="5 12">
    <name type="scientific">Rotaria magnacalcarata</name>
    <dbReference type="NCBI Taxonomy" id="392030"/>
    <lineage>
        <taxon>Eukaryota</taxon>
        <taxon>Metazoa</taxon>
        <taxon>Spiralia</taxon>
        <taxon>Gnathifera</taxon>
        <taxon>Rotifera</taxon>
        <taxon>Eurotatoria</taxon>
        <taxon>Bdelloidea</taxon>
        <taxon>Philodinida</taxon>
        <taxon>Philodinidae</taxon>
        <taxon>Rotaria</taxon>
    </lineage>
</organism>
<dbReference type="Proteomes" id="UP000663834">
    <property type="component" value="Unassembled WGS sequence"/>
</dbReference>
<dbReference type="Proteomes" id="UP000663866">
    <property type="component" value="Unassembled WGS sequence"/>
</dbReference>
<dbReference type="Proteomes" id="UP000663856">
    <property type="component" value="Unassembled WGS sequence"/>
</dbReference>
<gene>
    <name evidence="8" type="ORF">BYL167_LOCUS6454</name>
    <name evidence="2" type="ORF">CJN711_LOCUS29792</name>
    <name evidence="9" type="ORF">GIL414_LOCUS8412</name>
    <name evidence="3" type="ORF">KQP761_LOCUS22180</name>
    <name evidence="5" type="ORF">MBJ925_LOCUS15507</name>
    <name evidence="10" type="ORF">OVN521_LOCUS17890</name>
    <name evidence="7" type="ORF">SMN809_LOCUS4278</name>
    <name evidence="11" type="ORF">UXM345_LOCUS21322</name>
    <name evidence="4" type="ORF">WKI299_LOCUS4913</name>
    <name evidence="6" type="ORF">XDN619_LOCUS29152</name>
</gene>
<accession>A0A816QNG7</accession>
<dbReference type="EMBL" id="CAJOBG010003172">
    <property type="protein sequence ID" value="CAF4049352.1"/>
    <property type="molecule type" value="Genomic_DNA"/>
</dbReference>
<dbReference type="Proteomes" id="UP000663855">
    <property type="component" value="Unassembled WGS sequence"/>
</dbReference>
<dbReference type="EMBL" id="CAJOBJ010002729">
    <property type="protein sequence ID" value="CAF3937768.1"/>
    <property type="molecule type" value="Genomic_DNA"/>
</dbReference>
<dbReference type="EMBL" id="CAJNOV010014212">
    <property type="protein sequence ID" value="CAF1542169.1"/>
    <property type="molecule type" value="Genomic_DNA"/>
</dbReference>
<evidence type="ECO:0000313" key="7">
    <source>
        <dbReference type="EMBL" id="CAF3855831.1"/>
    </source>
</evidence>
<dbReference type="EMBL" id="CAJNOW010011646">
    <property type="protein sequence ID" value="CAF1600165.1"/>
    <property type="molecule type" value="Genomic_DNA"/>
</dbReference>
<evidence type="ECO:0000313" key="12">
    <source>
        <dbReference type="Proteomes" id="UP000663824"/>
    </source>
</evidence>
<evidence type="ECO:0000313" key="3">
    <source>
        <dbReference type="EMBL" id="CAF1600165.1"/>
    </source>
</evidence>
<proteinExistence type="predicted"/>
<feature type="compositionally biased region" description="Polar residues" evidence="1">
    <location>
        <begin position="34"/>
        <end position="47"/>
    </location>
</feature>
<dbReference type="Proteomes" id="UP000663824">
    <property type="component" value="Unassembled WGS sequence"/>
</dbReference>
<dbReference type="Proteomes" id="UP000663887">
    <property type="component" value="Unassembled WGS sequence"/>
</dbReference>
<dbReference type="Proteomes" id="UP000681967">
    <property type="component" value="Unassembled WGS sequence"/>
</dbReference>
<feature type="compositionally biased region" description="Polar residues" evidence="1">
    <location>
        <begin position="1"/>
        <end position="13"/>
    </location>
</feature>
<dbReference type="EMBL" id="CAJNRG010014258">
    <property type="protein sequence ID" value="CAF2154132.1"/>
    <property type="molecule type" value="Genomic_DNA"/>
</dbReference>
<dbReference type="Proteomes" id="UP000681720">
    <property type="component" value="Unassembled WGS sequence"/>
</dbReference>
<evidence type="ECO:0000313" key="5">
    <source>
        <dbReference type="EMBL" id="CAF2064247.1"/>
    </source>
</evidence>
<dbReference type="EMBL" id="CAJNRE010007306">
    <property type="protein sequence ID" value="CAF2064247.1"/>
    <property type="molecule type" value="Genomic_DNA"/>
</dbReference>
<feature type="region of interest" description="Disordered" evidence="1">
    <location>
        <begin position="1"/>
        <end position="47"/>
    </location>
</feature>
<evidence type="ECO:0000313" key="2">
    <source>
        <dbReference type="EMBL" id="CAF1542169.1"/>
    </source>
</evidence>
<dbReference type="EMBL" id="CAJOBF010003317">
    <property type="protein sequence ID" value="CAF4085190.1"/>
    <property type="molecule type" value="Genomic_DNA"/>
</dbReference>
<dbReference type="OrthoDB" id="10028735at2759"/>
<sequence length="195" mass="22096">MSTIHANRVQSAHSRPLRRSATTIEPSSGKKRSTTAMNTLESQTNVSSVPAWRRLDQTFSPGSKCTWRRPKTSSVSTTTSSHVSGDSPPETEIQRLLRCLDRDDKRIVHVHCLSHYRTLVETINLRETPVDQKLLCALQQRENRIVQRNACRDTRFHLLLNSLAPSHMAGMEKNDLNDINLENTAEPQSIGYPIR</sequence>
<dbReference type="EMBL" id="CAJOBI010000970">
    <property type="protein sequence ID" value="CAF3855831.1"/>
    <property type="molecule type" value="Genomic_DNA"/>
</dbReference>
<evidence type="ECO:0000313" key="11">
    <source>
        <dbReference type="EMBL" id="CAF4085190.1"/>
    </source>
</evidence>
<evidence type="ECO:0000313" key="13">
    <source>
        <dbReference type="Proteomes" id="UP000663866"/>
    </source>
</evidence>
<protein>
    <submittedName>
        <fullName evidence="5">Uncharacterized protein</fullName>
    </submittedName>
</protein>
<dbReference type="EMBL" id="CAJOBH010001574">
    <property type="protein sequence ID" value="CAF3862320.1"/>
    <property type="molecule type" value="Genomic_DNA"/>
</dbReference>
<evidence type="ECO:0000313" key="6">
    <source>
        <dbReference type="EMBL" id="CAF2154132.1"/>
    </source>
</evidence>
<dbReference type="Proteomes" id="UP000663842">
    <property type="component" value="Unassembled WGS sequence"/>
</dbReference>